<feature type="compositionally biased region" description="Polar residues" evidence="1">
    <location>
        <begin position="56"/>
        <end position="68"/>
    </location>
</feature>
<gene>
    <name evidence="2" type="ORF">CONPUDRAFT_160387</name>
</gene>
<dbReference type="KEGG" id="cput:CONPUDRAFT_160387"/>
<keyword evidence="3" id="KW-1185">Reference proteome</keyword>
<evidence type="ECO:0000256" key="1">
    <source>
        <dbReference type="SAM" id="MobiDB-lite"/>
    </source>
</evidence>
<dbReference type="Proteomes" id="UP000053558">
    <property type="component" value="Unassembled WGS sequence"/>
</dbReference>
<evidence type="ECO:0000313" key="2">
    <source>
        <dbReference type="EMBL" id="EIW74135.1"/>
    </source>
</evidence>
<dbReference type="EMBL" id="JH711594">
    <property type="protein sequence ID" value="EIW74135.1"/>
    <property type="molecule type" value="Genomic_DNA"/>
</dbReference>
<proteinExistence type="predicted"/>
<name>R7SE51_CONPW</name>
<sequence length="81" mass="8930">MSQDFINKRFDEFTKVSGRICILVATTIASNERKDAEKSAKKSTKPSAKKQKQANPPMTATADPSNSEDQPEHVPEVSSYS</sequence>
<reference evidence="3" key="1">
    <citation type="journal article" date="2012" name="Science">
        <title>The Paleozoic origin of enzymatic lignin decomposition reconstructed from 31 fungal genomes.</title>
        <authorList>
            <person name="Floudas D."/>
            <person name="Binder M."/>
            <person name="Riley R."/>
            <person name="Barry K."/>
            <person name="Blanchette R.A."/>
            <person name="Henrissat B."/>
            <person name="Martinez A.T."/>
            <person name="Otillar R."/>
            <person name="Spatafora J.W."/>
            <person name="Yadav J.S."/>
            <person name="Aerts A."/>
            <person name="Benoit I."/>
            <person name="Boyd A."/>
            <person name="Carlson A."/>
            <person name="Copeland A."/>
            <person name="Coutinho P.M."/>
            <person name="de Vries R.P."/>
            <person name="Ferreira P."/>
            <person name="Findley K."/>
            <person name="Foster B."/>
            <person name="Gaskell J."/>
            <person name="Glotzer D."/>
            <person name="Gorecki P."/>
            <person name="Heitman J."/>
            <person name="Hesse C."/>
            <person name="Hori C."/>
            <person name="Igarashi K."/>
            <person name="Jurgens J.A."/>
            <person name="Kallen N."/>
            <person name="Kersten P."/>
            <person name="Kohler A."/>
            <person name="Kuees U."/>
            <person name="Kumar T.K.A."/>
            <person name="Kuo A."/>
            <person name="LaButti K."/>
            <person name="Larrondo L.F."/>
            <person name="Lindquist E."/>
            <person name="Ling A."/>
            <person name="Lombard V."/>
            <person name="Lucas S."/>
            <person name="Lundell T."/>
            <person name="Martin R."/>
            <person name="McLaughlin D.J."/>
            <person name="Morgenstern I."/>
            <person name="Morin E."/>
            <person name="Murat C."/>
            <person name="Nagy L.G."/>
            <person name="Nolan M."/>
            <person name="Ohm R.A."/>
            <person name="Patyshakuliyeva A."/>
            <person name="Rokas A."/>
            <person name="Ruiz-Duenas F.J."/>
            <person name="Sabat G."/>
            <person name="Salamov A."/>
            <person name="Samejima M."/>
            <person name="Schmutz J."/>
            <person name="Slot J.C."/>
            <person name="St John F."/>
            <person name="Stenlid J."/>
            <person name="Sun H."/>
            <person name="Sun S."/>
            <person name="Syed K."/>
            <person name="Tsang A."/>
            <person name="Wiebenga A."/>
            <person name="Young D."/>
            <person name="Pisabarro A."/>
            <person name="Eastwood D.C."/>
            <person name="Martin F."/>
            <person name="Cullen D."/>
            <person name="Grigoriev I.V."/>
            <person name="Hibbett D.S."/>
        </authorList>
    </citation>
    <scope>NUCLEOTIDE SEQUENCE [LARGE SCALE GENOMIC DNA]</scope>
    <source>
        <strain evidence="3">RWD-64-598 SS2</strain>
    </source>
</reference>
<feature type="compositionally biased region" description="Basic residues" evidence="1">
    <location>
        <begin position="41"/>
        <end position="52"/>
    </location>
</feature>
<dbReference type="AlphaFoldDB" id="R7SE51"/>
<organism evidence="2 3">
    <name type="scientific">Coniophora puteana (strain RWD-64-598)</name>
    <name type="common">Brown rot fungus</name>
    <dbReference type="NCBI Taxonomy" id="741705"/>
    <lineage>
        <taxon>Eukaryota</taxon>
        <taxon>Fungi</taxon>
        <taxon>Dikarya</taxon>
        <taxon>Basidiomycota</taxon>
        <taxon>Agaricomycotina</taxon>
        <taxon>Agaricomycetes</taxon>
        <taxon>Agaricomycetidae</taxon>
        <taxon>Boletales</taxon>
        <taxon>Coniophorineae</taxon>
        <taxon>Coniophoraceae</taxon>
        <taxon>Coniophora</taxon>
    </lineage>
</organism>
<feature type="compositionally biased region" description="Basic and acidic residues" evidence="1">
    <location>
        <begin position="31"/>
        <end position="40"/>
    </location>
</feature>
<protein>
    <submittedName>
        <fullName evidence="2">Uncharacterized protein</fullName>
    </submittedName>
</protein>
<dbReference type="GeneID" id="19204287"/>
<dbReference type="RefSeq" id="XP_007775711.1">
    <property type="nucleotide sequence ID" value="XM_007777521.1"/>
</dbReference>
<accession>R7SE51</accession>
<evidence type="ECO:0000313" key="3">
    <source>
        <dbReference type="Proteomes" id="UP000053558"/>
    </source>
</evidence>
<feature type="region of interest" description="Disordered" evidence="1">
    <location>
        <begin position="29"/>
        <end position="81"/>
    </location>
</feature>